<feature type="coiled-coil region" evidence="1">
    <location>
        <begin position="262"/>
        <end position="361"/>
    </location>
</feature>
<keyword evidence="4" id="KW-1185">Reference proteome</keyword>
<evidence type="ECO:0000256" key="1">
    <source>
        <dbReference type="SAM" id="Coils"/>
    </source>
</evidence>
<feature type="compositionally biased region" description="Acidic residues" evidence="2">
    <location>
        <begin position="188"/>
        <end position="205"/>
    </location>
</feature>
<dbReference type="AlphaFoldDB" id="A0AAE0EQ19"/>
<dbReference type="EMBL" id="LGRX02035483">
    <property type="protein sequence ID" value="KAK3234640.1"/>
    <property type="molecule type" value="Genomic_DNA"/>
</dbReference>
<keyword evidence="1" id="KW-0175">Coiled coil</keyword>
<reference evidence="3 4" key="1">
    <citation type="journal article" date="2015" name="Genome Biol. Evol.">
        <title>Comparative Genomics of a Bacterivorous Green Alga Reveals Evolutionary Causalities and Consequences of Phago-Mixotrophic Mode of Nutrition.</title>
        <authorList>
            <person name="Burns J.A."/>
            <person name="Paasch A."/>
            <person name="Narechania A."/>
            <person name="Kim E."/>
        </authorList>
    </citation>
    <scope>NUCLEOTIDE SEQUENCE [LARGE SCALE GENOMIC DNA]</scope>
    <source>
        <strain evidence="3 4">PLY_AMNH</strain>
    </source>
</reference>
<organism evidence="3 4">
    <name type="scientific">Cymbomonas tetramitiformis</name>
    <dbReference type="NCBI Taxonomy" id="36881"/>
    <lineage>
        <taxon>Eukaryota</taxon>
        <taxon>Viridiplantae</taxon>
        <taxon>Chlorophyta</taxon>
        <taxon>Pyramimonadophyceae</taxon>
        <taxon>Pyramimonadales</taxon>
        <taxon>Pyramimonadaceae</taxon>
        <taxon>Cymbomonas</taxon>
    </lineage>
</organism>
<feature type="region of interest" description="Disordered" evidence="2">
    <location>
        <begin position="185"/>
        <end position="219"/>
    </location>
</feature>
<name>A0AAE0EQ19_9CHLO</name>
<evidence type="ECO:0000256" key="2">
    <source>
        <dbReference type="SAM" id="MobiDB-lite"/>
    </source>
</evidence>
<dbReference type="Proteomes" id="UP001190700">
    <property type="component" value="Unassembled WGS sequence"/>
</dbReference>
<sequence>MSVCMMPSVIDEDEHEKRVILTDESPISVSNNNQTKFVSALAKQASIHEASKDETLTAAFKYLKKCANKNLNKHHFMQLSNILKSSDKRNEYQDLLTILEDMSNENNQSFKLDEDTKRLVIKCATTETEKALALTAREKNKLEKAKEDARQYTAMLNKEIELQQAAQVKKEQELMEKLLRERAKDKLEEDIDDPSEEKEDDDNSDTMDPSPKEEDESESALEILSLFSQVAARYFDQYVWGNAKTLVQYLAGFTKSGLIKLLNHLTTLLDEQKKKHQQALKEAEDYRKQLANIKRVYGKQLTRKKNDAKESVQLKHHEQQLLQKQMELEEMEIEEANRKMLAKLERNERYQKEKLEKLKAREKMVLNEIGSRTMDTNELPASAEDAEQEPVVDGIQKPVDTDLHDELTEEQKKFVTNAAKKYIAVEGSPGNPKTAGNPMECTFSNDDGGAAYAGPLTDKMIDWCDQNEYCVMSNDRCRFASRARDVGKKAKVLGETATHNDRNLDSKFKSEIRKKFTELTK</sequence>
<protein>
    <submittedName>
        <fullName evidence="3">Uncharacterized protein</fullName>
    </submittedName>
</protein>
<accession>A0AAE0EQ19</accession>
<evidence type="ECO:0000313" key="3">
    <source>
        <dbReference type="EMBL" id="KAK3234640.1"/>
    </source>
</evidence>
<comment type="caution">
    <text evidence="3">The sequence shown here is derived from an EMBL/GenBank/DDBJ whole genome shotgun (WGS) entry which is preliminary data.</text>
</comment>
<proteinExistence type="predicted"/>
<evidence type="ECO:0000313" key="4">
    <source>
        <dbReference type="Proteomes" id="UP001190700"/>
    </source>
</evidence>
<gene>
    <name evidence="3" type="ORF">CYMTET_55190</name>
</gene>